<dbReference type="Pfam" id="PF01463">
    <property type="entry name" value="LRRCT"/>
    <property type="match status" value="2"/>
</dbReference>
<feature type="region of interest" description="Disordered" evidence="4">
    <location>
        <begin position="396"/>
        <end position="419"/>
    </location>
</feature>
<accession>A0A3Q3AL42</accession>
<dbReference type="InterPro" id="IPR050541">
    <property type="entry name" value="LRR_TM_domain-containing"/>
</dbReference>
<dbReference type="InterPro" id="IPR001611">
    <property type="entry name" value="Leu-rich_rpt"/>
</dbReference>
<dbReference type="STRING" id="37003.ENSKMAP00000016970"/>
<dbReference type="InterPro" id="IPR000483">
    <property type="entry name" value="Cys-rich_flank_reg_C"/>
</dbReference>
<evidence type="ECO:0000313" key="7">
    <source>
        <dbReference type="Ensembl" id="ENSKMAP00000016970.1"/>
    </source>
</evidence>
<feature type="domain" description="LRRCT" evidence="6">
    <location>
        <begin position="160"/>
        <end position="209"/>
    </location>
</feature>
<dbReference type="Ensembl" id="ENSKMAT00000017205.1">
    <property type="protein sequence ID" value="ENSKMAP00000016970.1"/>
    <property type="gene ID" value="ENSKMAG00000012671.1"/>
</dbReference>
<dbReference type="GeneID" id="108235109"/>
<dbReference type="CTD" id="10234"/>
<dbReference type="KEGG" id="kmr:108235109"/>
<dbReference type="RefSeq" id="XP_017270394.1">
    <property type="nucleotide sequence ID" value="XM_017414905.3"/>
</dbReference>
<dbReference type="PANTHER" id="PTHR24369:SF213">
    <property type="entry name" value="INSULIN LIKE GROWTH FACTOR BINDING PROTEIN ACID LABILE SUBUNIT"/>
    <property type="match status" value="1"/>
</dbReference>
<keyword evidence="2 5" id="KW-0732">Signal</keyword>
<evidence type="ECO:0000256" key="4">
    <source>
        <dbReference type="SAM" id="MobiDB-lite"/>
    </source>
</evidence>
<organism evidence="7 8">
    <name type="scientific">Kryptolebias marmoratus</name>
    <name type="common">Mangrove killifish</name>
    <name type="synonym">Rivulus marmoratus</name>
    <dbReference type="NCBI Taxonomy" id="37003"/>
    <lineage>
        <taxon>Eukaryota</taxon>
        <taxon>Metazoa</taxon>
        <taxon>Chordata</taxon>
        <taxon>Craniata</taxon>
        <taxon>Vertebrata</taxon>
        <taxon>Euteleostomi</taxon>
        <taxon>Actinopterygii</taxon>
        <taxon>Neopterygii</taxon>
        <taxon>Teleostei</taxon>
        <taxon>Neoteleostei</taxon>
        <taxon>Acanthomorphata</taxon>
        <taxon>Ovalentaria</taxon>
        <taxon>Atherinomorphae</taxon>
        <taxon>Cyprinodontiformes</taxon>
        <taxon>Rivulidae</taxon>
        <taxon>Kryptolebias</taxon>
    </lineage>
</organism>
<evidence type="ECO:0000313" key="8">
    <source>
        <dbReference type="Proteomes" id="UP000264800"/>
    </source>
</evidence>
<feature type="domain" description="LRRCT" evidence="6">
    <location>
        <begin position="343"/>
        <end position="394"/>
    </location>
</feature>
<evidence type="ECO:0000259" key="6">
    <source>
        <dbReference type="SMART" id="SM00082"/>
    </source>
</evidence>
<dbReference type="OMA" id="LHYFQYG"/>
<dbReference type="SMART" id="SM00082">
    <property type="entry name" value="LRRCT"/>
    <property type="match status" value="2"/>
</dbReference>
<evidence type="ECO:0000256" key="5">
    <source>
        <dbReference type="SAM" id="SignalP"/>
    </source>
</evidence>
<evidence type="ECO:0000256" key="3">
    <source>
        <dbReference type="ARBA" id="ARBA00022737"/>
    </source>
</evidence>
<protein>
    <submittedName>
        <fullName evidence="7">Leucine rich repeat containing 17</fullName>
    </submittedName>
</protein>
<dbReference type="Pfam" id="PF13855">
    <property type="entry name" value="LRR_8"/>
    <property type="match status" value="2"/>
</dbReference>
<dbReference type="InterPro" id="IPR003591">
    <property type="entry name" value="Leu-rich_rpt_typical-subtyp"/>
</dbReference>
<keyword evidence="3" id="KW-0677">Repeat</keyword>
<keyword evidence="8" id="KW-1185">Reference proteome</keyword>
<dbReference type="AlphaFoldDB" id="A0A3Q3AL42"/>
<keyword evidence="1" id="KW-0433">Leucine-rich repeat</keyword>
<dbReference type="Proteomes" id="UP000264800">
    <property type="component" value="Unplaced"/>
</dbReference>
<dbReference type="PANTHER" id="PTHR24369">
    <property type="entry name" value="ANTIGEN BSP, PUTATIVE-RELATED"/>
    <property type="match status" value="1"/>
</dbReference>
<evidence type="ECO:0000256" key="2">
    <source>
        <dbReference type="ARBA" id="ARBA00022729"/>
    </source>
</evidence>
<reference evidence="7" key="1">
    <citation type="submission" date="2025-08" db="UniProtKB">
        <authorList>
            <consortium name="Ensembl"/>
        </authorList>
    </citation>
    <scope>IDENTIFICATION</scope>
</reference>
<dbReference type="Gene3D" id="3.80.10.10">
    <property type="entry name" value="Ribonuclease Inhibitor"/>
    <property type="match status" value="3"/>
</dbReference>
<dbReference type="InterPro" id="IPR032675">
    <property type="entry name" value="LRR_dom_sf"/>
</dbReference>
<dbReference type="SMART" id="SM00369">
    <property type="entry name" value="LRR_TYP"/>
    <property type="match status" value="5"/>
</dbReference>
<evidence type="ECO:0000256" key="1">
    <source>
        <dbReference type="ARBA" id="ARBA00022614"/>
    </source>
</evidence>
<dbReference type="SUPFAM" id="SSF52058">
    <property type="entry name" value="L domain-like"/>
    <property type="match status" value="1"/>
</dbReference>
<feature type="chain" id="PRO_5018684579" evidence="5">
    <location>
        <begin position="19"/>
        <end position="447"/>
    </location>
</feature>
<reference evidence="7" key="2">
    <citation type="submission" date="2025-09" db="UniProtKB">
        <authorList>
            <consortium name="Ensembl"/>
        </authorList>
    </citation>
    <scope>IDENTIFICATION</scope>
</reference>
<dbReference type="GO" id="GO:0005886">
    <property type="term" value="C:plasma membrane"/>
    <property type="evidence" value="ECO:0007669"/>
    <property type="project" value="TreeGrafter"/>
</dbReference>
<sequence>MRLITIFLLLLLLWSVEPRRGLQSKAVERGARGRVRGRGRAGVTRRQTQECKEYVEGGEKFLDCQDRQLTSVMQDWPKDIHHLLLARNKIQVLRDNMFAKFTKLKSLDLQQNIISVVEDNAFSGLSQLTTLLLQHNRLKTASEEILLPLPRLTYLRLFHNPWSCRCPLDNLVRTLQVPSNRNLGNYAKCAEPFSLKGQKLKKLTVDLCEADMSLENREKPRPGHPPSKVKPEAVSICTYKDSKLLDCSNKDLTHVPPELPPEIVKINLSKNGIKHLRPKQFLLSKDLKLLNLSSNNLQQIDTAAFAGLLYLRELDLSNNNLHYFQYGVLEDLYFLRKLVLGNNPWICDYNIHYLIYWLKHHPDVRYTGLTCSEPPEFRGWQVADYVKTYNGECPVDKYPEGNDTGQGAEGGSENEAQEVMRETSVGQILPQPLREKEPNTFEIIRLS</sequence>
<name>A0A3Q3AL42_KRYMA</name>
<feature type="signal peptide" evidence="5">
    <location>
        <begin position="1"/>
        <end position="18"/>
    </location>
</feature>
<dbReference type="GeneTree" id="ENSGT00940000156400"/>
<dbReference type="OrthoDB" id="1741314at2759"/>
<proteinExistence type="predicted"/>